<dbReference type="RefSeq" id="WP_286659565.1">
    <property type="nucleotide sequence ID" value="NZ_JASZYV010000001.1"/>
</dbReference>
<dbReference type="PANTHER" id="PTHR47199">
    <property type="entry name" value="PHOTOSYSTEM II STABILITY/ASSEMBLY FACTOR HCF136, CHLOROPLASTIC"/>
    <property type="match status" value="1"/>
</dbReference>
<accession>A0ABT7N9B4</accession>
<dbReference type="Proteomes" id="UP001174908">
    <property type="component" value="Unassembled WGS sequence"/>
</dbReference>
<dbReference type="EMBL" id="JASZYV010000001">
    <property type="protein sequence ID" value="MDM0044535.1"/>
    <property type="molecule type" value="Genomic_DNA"/>
</dbReference>
<name>A0ABT7N9B4_9BURK</name>
<feature type="domain" description="Photosynthesis system II assembly factor Ycf48/Hcf136-like" evidence="3">
    <location>
        <begin position="149"/>
        <end position="305"/>
    </location>
</feature>
<gene>
    <name evidence="4" type="ORF">QTH91_08595</name>
</gene>
<sequence length="343" mass="35772">MELRSALRPLLVGLGTLVVAGGAGWALAAADDAGSTTAVRQARPVRDVLDTPAAPSVLASRTLHNGLARAGDRIISVGQRGHIVYSDDDGQHWTQAEVPVSSDLVAVHFPTAADGWAVGHDGVVLHTSNGGQSWSVQLDGRSIDPGKAEDPFLDVWFRDARHGYVVGAFGMAYRTTDGGARWTPITANLDNPKGLHLYAVRGIGQDVYIAGEQGLLLKQPAGEARFQSIELPYKGTLFGLTGADQTVIVHGLRGTVLRSGDSGRQWQQVPTGLQVGLTGSTRGAKGQYFIVSQAGHLLASHDDGATFQPLPIKGIPPAAAVAAAAHGTLVVAGPRGVLPLQLP</sequence>
<evidence type="ECO:0000259" key="3">
    <source>
        <dbReference type="Pfam" id="PF14870"/>
    </source>
</evidence>
<dbReference type="Pfam" id="PF14870">
    <property type="entry name" value="PSII_BNR"/>
    <property type="match status" value="2"/>
</dbReference>
<feature type="domain" description="Photosynthesis system II assembly factor Ycf48/Hcf136-like" evidence="3">
    <location>
        <begin position="77"/>
        <end position="139"/>
    </location>
</feature>
<keyword evidence="1" id="KW-0602">Photosynthesis</keyword>
<dbReference type="SUPFAM" id="SSF110296">
    <property type="entry name" value="Oligoxyloglucan reducing end-specific cellobiohydrolase"/>
    <property type="match status" value="1"/>
</dbReference>
<evidence type="ECO:0000256" key="2">
    <source>
        <dbReference type="ARBA" id="ARBA00023276"/>
    </source>
</evidence>
<reference evidence="4" key="1">
    <citation type="submission" date="2023-06" db="EMBL/GenBank/DDBJ databases">
        <authorList>
            <person name="Jiang Y."/>
            <person name="Liu Q."/>
        </authorList>
    </citation>
    <scope>NUCLEOTIDE SEQUENCE</scope>
    <source>
        <strain evidence="4">CGMCC 1.12089</strain>
    </source>
</reference>
<dbReference type="PANTHER" id="PTHR47199:SF2">
    <property type="entry name" value="PHOTOSYSTEM II STABILITY_ASSEMBLY FACTOR HCF136, CHLOROPLASTIC"/>
    <property type="match status" value="1"/>
</dbReference>
<dbReference type="InterPro" id="IPR015943">
    <property type="entry name" value="WD40/YVTN_repeat-like_dom_sf"/>
</dbReference>
<organism evidence="4 5">
    <name type="scientific">Variovorax dokdonensis</name>
    <dbReference type="NCBI Taxonomy" id="344883"/>
    <lineage>
        <taxon>Bacteria</taxon>
        <taxon>Pseudomonadati</taxon>
        <taxon>Pseudomonadota</taxon>
        <taxon>Betaproteobacteria</taxon>
        <taxon>Burkholderiales</taxon>
        <taxon>Comamonadaceae</taxon>
        <taxon>Variovorax</taxon>
    </lineage>
</organism>
<evidence type="ECO:0000313" key="4">
    <source>
        <dbReference type="EMBL" id="MDM0044535.1"/>
    </source>
</evidence>
<proteinExistence type="predicted"/>
<evidence type="ECO:0000313" key="5">
    <source>
        <dbReference type="Proteomes" id="UP001174908"/>
    </source>
</evidence>
<dbReference type="InterPro" id="IPR028203">
    <property type="entry name" value="PSII_CF48-like_dom"/>
</dbReference>
<keyword evidence="2" id="KW-0604">Photosystem II</keyword>
<dbReference type="Gene3D" id="2.130.10.10">
    <property type="entry name" value="YVTN repeat-like/Quinoprotein amine dehydrogenase"/>
    <property type="match status" value="2"/>
</dbReference>
<evidence type="ECO:0000256" key="1">
    <source>
        <dbReference type="ARBA" id="ARBA00022531"/>
    </source>
</evidence>
<comment type="caution">
    <text evidence="4">The sequence shown here is derived from an EMBL/GenBank/DDBJ whole genome shotgun (WGS) entry which is preliminary data.</text>
</comment>
<keyword evidence="5" id="KW-1185">Reference proteome</keyword>
<protein>
    <submittedName>
        <fullName evidence="4">YCF48-related protein</fullName>
    </submittedName>
</protein>